<organism evidence="2 3">
    <name type="scientific">Actinomadura madurae</name>
    <dbReference type="NCBI Taxonomy" id="1993"/>
    <lineage>
        <taxon>Bacteria</taxon>
        <taxon>Bacillati</taxon>
        <taxon>Actinomycetota</taxon>
        <taxon>Actinomycetes</taxon>
        <taxon>Streptosporangiales</taxon>
        <taxon>Thermomonosporaceae</taxon>
        <taxon>Actinomadura</taxon>
    </lineage>
</organism>
<keyword evidence="1" id="KW-0472">Membrane</keyword>
<name>A0A1I5F1C1_9ACTN</name>
<dbReference type="STRING" id="1993.SAMN04489713_104381"/>
<keyword evidence="1" id="KW-0812">Transmembrane</keyword>
<protein>
    <submittedName>
        <fullName evidence="2">Uncharacterized protein</fullName>
    </submittedName>
</protein>
<feature type="transmembrane region" description="Helical" evidence="1">
    <location>
        <begin position="60"/>
        <end position="78"/>
    </location>
</feature>
<gene>
    <name evidence="2" type="ORF">SAMN04489713_104381</name>
</gene>
<dbReference type="AlphaFoldDB" id="A0A1I5F1C1"/>
<accession>A0A1I5F1C1</accession>
<reference evidence="2 3" key="1">
    <citation type="submission" date="2016-10" db="EMBL/GenBank/DDBJ databases">
        <authorList>
            <person name="de Groot N.N."/>
        </authorList>
    </citation>
    <scope>NUCLEOTIDE SEQUENCE [LARGE SCALE GENOMIC DNA]</scope>
    <source>
        <strain evidence="2 3">DSM 43067</strain>
    </source>
</reference>
<evidence type="ECO:0000313" key="2">
    <source>
        <dbReference type="EMBL" id="SFO17517.1"/>
    </source>
</evidence>
<keyword evidence="3" id="KW-1185">Reference proteome</keyword>
<feature type="transmembrane region" description="Helical" evidence="1">
    <location>
        <begin position="85"/>
        <end position="106"/>
    </location>
</feature>
<dbReference type="EMBL" id="FOVH01000004">
    <property type="protein sequence ID" value="SFO17517.1"/>
    <property type="molecule type" value="Genomic_DNA"/>
</dbReference>
<keyword evidence="1" id="KW-1133">Transmembrane helix</keyword>
<evidence type="ECO:0000313" key="3">
    <source>
        <dbReference type="Proteomes" id="UP000183413"/>
    </source>
</evidence>
<dbReference type="InParanoid" id="A0A1I5F1C1"/>
<evidence type="ECO:0000256" key="1">
    <source>
        <dbReference type="SAM" id="Phobius"/>
    </source>
</evidence>
<dbReference type="Proteomes" id="UP000183413">
    <property type="component" value="Unassembled WGS sequence"/>
</dbReference>
<sequence>MTRLINPIGFVLVSLIFLFMPCIATSAESGPPRLKWIVDEGFTGWNIATEANTFPAAVRVLPFALLVVLVAGAGTALARSPQRRSFVAAVAATVSGGLLVVTGLWASESLDVQGHEFLPMPSTMPPAEVAEFFDNLGIKVEVSVGFWLGLAALAVIIAFNVHLVLRSRRQPARAVPE</sequence>
<proteinExistence type="predicted"/>
<feature type="transmembrane region" description="Helical" evidence="1">
    <location>
        <begin position="144"/>
        <end position="165"/>
    </location>
</feature>